<accession>A0A2P8DG21</accession>
<proteinExistence type="predicted"/>
<name>A0A2P8DG21_9ACTN</name>
<keyword evidence="3" id="KW-1185">Reference proteome</keyword>
<organism evidence="2 3">
    <name type="scientific">Murinocardiopsis flavida</name>
    <dbReference type="NCBI Taxonomy" id="645275"/>
    <lineage>
        <taxon>Bacteria</taxon>
        <taxon>Bacillati</taxon>
        <taxon>Actinomycetota</taxon>
        <taxon>Actinomycetes</taxon>
        <taxon>Streptosporangiales</taxon>
        <taxon>Nocardiopsidaceae</taxon>
        <taxon>Murinocardiopsis</taxon>
    </lineage>
</organism>
<reference evidence="2 3" key="1">
    <citation type="submission" date="2018-03" db="EMBL/GenBank/DDBJ databases">
        <title>Genomic Encyclopedia of Archaeal and Bacterial Type Strains, Phase II (KMG-II): from individual species to whole genera.</title>
        <authorList>
            <person name="Goeker M."/>
        </authorList>
    </citation>
    <scope>NUCLEOTIDE SEQUENCE [LARGE SCALE GENOMIC DNA]</scope>
    <source>
        <strain evidence="2 3">DSM 45312</strain>
    </source>
</reference>
<keyword evidence="1" id="KW-0472">Membrane</keyword>
<protein>
    <submittedName>
        <fullName evidence="2">Uncharacterized protein</fullName>
    </submittedName>
</protein>
<feature type="transmembrane region" description="Helical" evidence="1">
    <location>
        <begin position="31"/>
        <end position="50"/>
    </location>
</feature>
<evidence type="ECO:0000313" key="2">
    <source>
        <dbReference type="EMBL" id="PSK96165.1"/>
    </source>
</evidence>
<dbReference type="EMBL" id="PYGA01000012">
    <property type="protein sequence ID" value="PSK96165.1"/>
    <property type="molecule type" value="Genomic_DNA"/>
</dbReference>
<evidence type="ECO:0000256" key="1">
    <source>
        <dbReference type="SAM" id="Phobius"/>
    </source>
</evidence>
<keyword evidence="1" id="KW-0812">Transmembrane</keyword>
<gene>
    <name evidence="2" type="ORF">CLV63_11247</name>
</gene>
<dbReference type="RefSeq" id="WP_106584129.1">
    <property type="nucleotide sequence ID" value="NZ_PYGA01000012.1"/>
</dbReference>
<evidence type="ECO:0000313" key="3">
    <source>
        <dbReference type="Proteomes" id="UP000240542"/>
    </source>
</evidence>
<keyword evidence="1" id="KW-1133">Transmembrane helix</keyword>
<dbReference type="AlphaFoldDB" id="A0A2P8DG21"/>
<dbReference type="Proteomes" id="UP000240542">
    <property type="component" value="Unassembled WGS sequence"/>
</dbReference>
<comment type="caution">
    <text evidence="2">The sequence shown here is derived from an EMBL/GenBank/DDBJ whole genome shotgun (WGS) entry which is preliminary data.</text>
</comment>
<sequence>MLHMFRLGAALARALHRRTRARGDAGEQTTGFILIVALAVSIALTVGAILTSTLTDAAESIDLGIEP</sequence>